<dbReference type="Proteomes" id="UP000269301">
    <property type="component" value="Unassembled WGS sequence"/>
</dbReference>
<dbReference type="InterPro" id="IPR025953">
    <property type="entry name" value="YlbD_coat"/>
</dbReference>
<organism evidence="2 3">
    <name type="scientific">Oceanobacillus halophilus</name>
    <dbReference type="NCBI Taxonomy" id="930130"/>
    <lineage>
        <taxon>Bacteria</taxon>
        <taxon>Bacillati</taxon>
        <taxon>Bacillota</taxon>
        <taxon>Bacilli</taxon>
        <taxon>Bacillales</taxon>
        <taxon>Bacillaceae</taxon>
        <taxon>Oceanobacillus</taxon>
    </lineage>
</organism>
<dbReference type="RefSeq" id="WP_121202456.1">
    <property type="nucleotide sequence ID" value="NZ_RBZP01000001.1"/>
</dbReference>
<dbReference type="Pfam" id="PF14071">
    <property type="entry name" value="YlbD_coat"/>
    <property type="match status" value="1"/>
</dbReference>
<name>A0A495AEQ8_9BACI</name>
<proteinExistence type="predicted"/>
<accession>A0A495AEQ8</accession>
<sequence length="140" mass="16578">MEEQKLDPTVASFKQFINNHPELRREIRKSGRSWQEYYEKWLLLGEDDPFWDQFKSTTKPTEKTTKSKKDTDGEDSKDKNFELLDQLIKITENIDINKIQGQVSNLSKTIGTVQELVDQFQQSKKETQNTQSQPFNWFND</sequence>
<feature type="compositionally biased region" description="Basic and acidic residues" evidence="1">
    <location>
        <begin position="60"/>
        <end position="77"/>
    </location>
</feature>
<gene>
    <name evidence="2" type="ORF">D8M06_00805</name>
</gene>
<evidence type="ECO:0008006" key="4">
    <source>
        <dbReference type="Google" id="ProtNLM"/>
    </source>
</evidence>
<dbReference type="OrthoDB" id="1655540at2"/>
<comment type="caution">
    <text evidence="2">The sequence shown here is derived from an EMBL/GenBank/DDBJ whole genome shotgun (WGS) entry which is preliminary data.</text>
</comment>
<protein>
    <recommendedName>
        <fullName evidence="4">Cytosolic protein</fullName>
    </recommendedName>
</protein>
<dbReference type="EMBL" id="RBZP01000001">
    <property type="protein sequence ID" value="RKQ37375.1"/>
    <property type="molecule type" value="Genomic_DNA"/>
</dbReference>
<evidence type="ECO:0000313" key="2">
    <source>
        <dbReference type="EMBL" id="RKQ37375.1"/>
    </source>
</evidence>
<dbReference type="AlphaFoldDB" id="A0A495AEQ8"/>
<reference evidence="2 3" key="1">
    <citation type="journal article" date="2016" name="Int. J. Syst. Evol. Microbiol.">
        <title>Oceanobacillus halophilus sp. nov., a novel moderately halophilic bacterium from a hypersaline lake.</title>
        <authorList>
            <person name="Amoozegar M.A."/>
            <person name="Bagheri M."/>
            <person name="Makhdoumi A."/>
            <person name="Nikou M.M."/>
            <person name="Fazeli S.A.S."/>
            <person name="Schumann P."/>
            <person name="Sproer C."/>
            <person name="Sanchez-Porro C."/>
            <person name="Ventosa A."/>
        </authorList>
    </citation>
    <scope>NUCLEOTIDE SEQUENCE [LARGE SCALE GENOMIC DNA]</scope>
    <source>
        <strain evidence="2 3">DSM 23996</strain>
    </source>
</reference>
<evidence type="ECO:0000313" key="3">
    <source>
        <dbReference type="Proteomes" id="UP000269301"/>
    </source>
</evidence>
<evidence type="ECO:0000256" key="1">
    <source>
        <dbReference type="SAM" id="MobiDB-lite"/>
    </source>
</evidence>
<keyword evidence="3" id="KW-1185">Reference proteome</keyword>
<feature type="region of interest" description="Disordered" evidence="1">
    <location>
        <begin position="53"/>
        <end position="77"/>
    </location>
</feature>